<feature type="region of interest" description="Disordered" evidence="1">
    <location>
        <begin position="69"/>
        <end position="95"/>
    </location>
</feature>
<dbReference type="RefSeq" id="WP_179268646.1">
    <property type="nucleotide sequence ID" value="NZ_CP058579.1"/>
</dbReference>
<proteinExistence type="predicted"/>
<reference evidence="2 3" key="1">
    <citation type="submission" date="2020-06" db="EMBL/GenBank/DDBJ databases">
        <title>NJ-3-1, isolated from saline soil.</title>
        <authorList>
            <person name="Cui H.L."/>
            <person name="Shi X."/>
        </authorList>
    </citation>
    <scope>NUCLEOTIDE SEQUENCE [LARGE SCALE GENOMIC DNA]</scope>
    <source>
        <strain evidence="2 3">NJ-3-1</strain>
    </source>
</reference>
<dbReference type="EMBL" id="CP058579">
    <property type="protein sequence ID" value="QLG62061.1"/>
    <property type="molecule type" value="Genomic_DNA"/>
</dbReference>
<evidence type="ECO:0000313" key="3">
    <source>
        <dbReference type="Proteomes" id="UP000509626"/>
    </source>
</evidence>
<keyword evidence="3" id="KW-1185">Reference proteome</keyword>
<organism evidence="2 3">
    <name type="scientific">Halorarum salinum</name>
    <dbReference type="NCBI Taxonomy" id="2743089"/>
    <lineage>
        <taxon>Archaea</taxon>
        <taxon>Methanobacteriati</taxon>
        <taxon>Methanobacteriota</taxon>
        <taxon>Stenosarchaea group</taxon>
        <taxon>Halobacteria</taxon>
        <taxon>Halobacteriales</taxon>
        <taxon>Haloferacaceae</taxon>
        <taxon>Halorarum</taxon>
    </lineage>
</organism>
<feature type="compositionally biased region" description="Acidic residues" evidence="1">
    <location>
        <begin position="74"/>
        <end position="87"/>
    </location>
</feature>
<evidence type="ECO:0000313" key="2">
    <source>
        <dbReference type="EMBL" id="QLG62061.1"/>
    </source>
</evidence>
<evidence type="ECO:0000256" key="1">
    <source>
        <dbReference type="SAM" id="MobiDB-lite"/>
    </source>
</evidence>
<dbReference type="KEGG" id="halu:HUG12_10110"/>
<accession>A0A7D5QDF7</accession>
<dbReference type="AlphaFoldDB" id="A0A7D5QDF7"/>
<sequence>MSAEQKEVVGIVTAYYPSEGENDPYNVYVDSEDGKFSTFTAETADPIEEGVKVAFVAVQNKGHWNIKDGTVDVVDTDPDITEPETEADAGGSEVFESPRARSIRCNVALKQARELCQPMLTEDVSEARFEEIRATVLETADVFAEKLAELNQQAGGDA</sequence>
<name>A0A7D5QDF7_9EURY</name>
<protein>
    <submittedName>
        <fullName evidence="2">Uncharacterized protein</fullName>
    </submittedName>
</protein>
<dbReference type="GeneID" id="56037815"/>
<gene>
    <name evidence="2" type="ORF">HUG12_10110</name>
</gene>
<dbReference type="Proteomes" id="UP000509626">
    <property type="component" value="Chromosome"/>
</dbReference>